<keyword evidence="2" id="KW-0830">Ubiquinone</keyword>
<organism evidence="2 3">
    <name type="scientific">Fontibacillus solani</name>
    <dbReference type="NCBI Taxonomy" id="1572857"/>
    <lineage>
        <taxon>Bacteria</taxon>
        <taxon>Bacillati</taxon>
        <taxon>Bacillota</taxon>
        <taxon>Bacilli</taxon>
        <taxon>Bacillales</taxon>
        <taxon>Paenibacillaceae</taxon>
        <taxon>Fontibacillus</taxon>
    </lineage>
</organism>
<dbReference type="Pfam" id="PF08241">
    <property type="entry name" value="Methyltransf_11"/>
    <property type="match status" value="1"/>
</dbReference>
<keyword evidence="2" id="KW-0808">Transferase</keyword>
<comment type="caution">
    <text evidence="2">The sequence shown here is derived from an EMBL/GenBank/DDBJ whole genome shotgun (WGS) entry which is preliminary data.</text>
</comment>
<dbReference type="InterPro" id="IPR013216">
    <property type="entry name" value="Methyltransf_11"/>
</dbReference>
<dbReference type="InterPro" id="IPR029063">
    <property type="entry name" value="SAM-dependent_MTases_sf"/>
</dbReference>
<sequence>MNSMEIFKQIPLYRYLAFCNESKNLEKTVLDCGAGGDSPPLSLFYSHGYRTTGIDMDLSQIEKANQFGLERGQSLNIHQGNMMNLEFEDELFSFVYSYNSIFHMMKDQVERSFLEMKRVTAKKGLLFVNFLTTNDFRVGDGIDLGNNQFQQYEDDVQVIHSYYEYGEADYLFKDMEVLYKEDRVLERIFEGQKIRQGFVDYILLKK</sequence>
<protein>
    <submittedName>
        <fullName evidence="2">Ubiquinone/menaquinone biosynthesis C-methylase UbiE</fullName>
    </submittedName>
</protein>
<dbReference type="GO" id="GO:0008757">
    <property type="term" value="F:S-adenosylmethionine-dependent methyltransferase activity"/>
    <property type="evidence" value="ECO:0007669"/>
    <property type="project" value="InterPro"/>
</dbReference>
<feature type="domain" description="Methyltransferase type 11" evidence="1">
    <location>
        <begin position="30"/>
        <end position="128"/>
    </location>
</feature>
<name>A0A7W3XSL6_9BACL</name>
<dbReference type="RefSeq" id="WP_246334324.1">
    <property type="nucleotide sequence ID" value="NZ_JACJIP010000023.1"/>
</dbReference>
<dbReference type="AlphaFoldDB" id="A0A7W3XSL6"/>
<dbReference type="GO" id="GO:0032259">
    <property type="term" value="P:methylation"/>
    <property type="evidence" value="ECO:0007669"/>
    <property type="project" value="UniProtKB-KW"/>
</dbReference>
<dbReference type="EMBL" id="JACJIP010000023">
    <property type="protein sequence ID" value="MBA9086852.1"/>
    <property type="molecule type" value="Genomic_DNA"/>
</dbReference>
<evidence type="ECO:0000313" key="3">
    <source>
        <dbReference type="Proteomes" id="UP000567067"/>
    </source>
</evidence>
<keyword evidence="3" id="KW-1185">Reference proteome</keyword>
<dbReference type="SUPFAM" id="SSF53335">
    <property type="entry name" value="S-adenosyl-L-methionine-dependent methyltransferases"/>
    <property type="match status" value="1"/>
</dbReference>
<dbReference type="Proteomes" id="UP000567067">
    <property type="component" value="Unassembled WGS sequence"/>
</dbReference>
<reference evidence="2 3" key="1">
    <citation type="submission" date="2020-08" db="EMBL/GenBank/DDBJ databases">
        <title>Genomic Encyclopedia of Type Strains, Phase III (KMG-III): the genomes of soil and plant-associated and newly described type strains.</title>
        <authorList>
            <person name="Whitman W."/>
        </authorList>
    </citation>
    <scope>NUCLEOTIDE SEQUENCE [LARGE SCALE GENOMIC DNA]</scope>
    <source>
        <strain evidence="2 3">CECT 8693</strain>
    </source>
</reference>
<evidence type="ECO:0000259" key="1">
    <source>
        <dbReference type="Pfam" id="PF08241"/>
    </source>
</evidence>
<gene>
    <name evidence="2" type="ORF">FHR92_003332</name>
</gene>
<dbReference type="CDD" id="cd02440">
    <property type="entry name" value="AdoMet_MTases"/>
    <property type="match status" value="1"/>
</dbReference>
<evidence type="ECO:0000313" key="2">
    <source>
        <dbReference type="EMBL" id="MBA9086852.1"/>
    </source>
</evidence>
<accession>A0A7W3XSL6</accession>
<dbReference type="Gene3D" id="3.40.50.150">
    <property type="entry name" value="Vaccinia Virus protein VP39"/>
    <property type="match status" value="1"/>
</dbReference>
<proteinExistence type="predicted"/>
<keyword evidence="2" id="KW-0489">Methyltransferase</keyword>